<evidence type="ECO:0000256" key="6">
    <source>
        <dbReference type="ARBA" id="ARBA00018569"/>
    </source>
</evidence>
<dbReference type="EC" id="5.1.3.2" evidence="5 10"/>
<dbReference type="UniPathway" id="UPA00214"/>
<evidence type="ECO:0000256" key="1">
    <source>
        <dbReference type="ARBA" id="ARBA00000083"/>
    </source>
</evidence>
<evidence type="ECO:0000256" key="4">
    <source>
        <dbReference type="ARBA" id="ARBA00007637"/>
    </source>
</evidence>
<dbReference type="Gene3D" id="3.90.25.10">
    <property type="entry name" value="UDP-galactose 4-epimerase, domain 1"/>
    <property type="match status" value="1"/>
</dbReference>
<comment type="subunit">
    <text evidence="10">Homodimer.</text>
</comment>
<protein>
    <recommendedName>
        <fullName evidence="6 10">UDP-glucose 4-epimerase</fullName>
        <ecNumber evidence="5 10">5.1.3.2</ecNumber>
    </recommendedName>
</protein>
<dbReference type="PANTHER" id="PTHR43725:SF53">
    <property type="entry name" value="UDP-ARABINOSE 4-EPIMERASE 1"/>
    <property type="match status" value="1"/>
</dbReference>
<dbReference type="Pfam" id="PF01370">
    <property type="entry name" value="Epimerase"/>
    <property type="match status" value="1"/>
</dbReference>
<organism evidence="12 13">
    <name type="scientific">Paucidesulfovibrio gracilis DSM 16080</name>
    <dbReference type="NCBI Taxonomy" id="1121449"/>
    <lineage>
        <taxon>Bacteria</taxon>
        <taxon>Pseudomonadati</taxon>
        <taxon>Thermodesulfobacteriota</taxon>
        <taxon>Desulfovibrionia</taxon>
        <taxon>Desulfovibrionales</taxon>
        <taxon>Desulfovibrionaceae</taxon>
        <taxon>Paucidesulfovibrio</taxon>
    </lineage>
</organism>
<dbReference type="CDD" id="cd05247">
    <property type="entry name" value="UDP_G4E_1_SDR_e"/>
    <property type="match status" value="1"/>
</dbReference>
<dbReference type="InterPro" id="IPR001509">
    <property type="entry name" value="Epimerase_deHydtase"/>
</dbReference>
<feature type="domain" description="NAD-dependent epimerase/dehydratase" evidence="11">
    <location>
        <begin position="4"/>
        <end position="251"/>
    </location>
</feature>
<dbReference type="InterPro" id="IPR036291">
    <property type="entry name" value="NAD(P)-bd_dom_sf"/>
</dbReference>
<keyword evidence="7 10" id="KW-0520">NAD</keyword>
<keyword evidence="8 10" id="KW-0413">Isomerase</keyword>
<proteinExistence type="inferred from homology"/>
<comment type="cofactor">
    <cofactor evidence="2 10">
        <name>NAD(+)</name>
        <dbReference type="ChEBI" id="CHEBI:57540"/>
    </cofactor>
</comment>
<name>A0A1T4X799_9BACT</name>
<dbReference type="EMBL" id="FUYC01000008">
    <property type="protein sequence ID" value="SKA85319.1"/>
    <property type="molecule type" value="Genomic_DNA"/>
</dbReference>
<gene>
    <name evidence="12" type="ORF">SAMN02745704_01845</name>
</gene>
<keyword evidence="9 10" id="KW-0119">Carbohydrate metabolism</keyword>
<evidence type="ECO:0000256" key="7">
    <source>
        <dbReference type="ARBA" id="ARBA00023027"/>
    </source>
</evidence>
<dbReference type="SUPFAM" id="SSF51735">
    <property type="entry name" value="NAD(P)-binding Rossmann-fold domains"/>
    <property type="match status" value="1"/>
</dbReference>
<keyword evidence="13" id="KW-1185">Reference proteome</keyword>
<dbReference type="GO" id="GO:0033499">
    <property type="term" value="P:galactose catabolic process via UDP-galactose, Leloir pathway"/>
    <property type="evidence" value="ECO:0007669"/>
    <property type="project" value="TreeGrafter"/>
</dbReference>
<evidence type="ECO:0000256" key="3">
    <source>
        <dbReference type="ARBA" id="ARBA00004947"/>
    </source>
</evidence>
<dbReference type="InterPro" id="IPR005886">
    <property type="entry name" value="UDP_G4E"/>
</dbReference>
<comment type="pathway">
    <text evidence="3 10">Carbohydrate metabolism; galactose metabolism.</text>
</comment>
<evidence type="ECO:0000256" key="5">
    <source>
        <dbReference type="ARBA" id="ARBA00013189"/>
    </source>
</evidence>
<evidence type="ECO:0000256" key="10">
    <source>
        <dbReference type="RuleBase" id="RU366046"/>
    </source>
</evidence>
<dbReference type="Gene3D" id="3.40.50.720">
    <property type="entry name" value="NAD(P)-binding Rossmann-like Domain"/>
    <property type="match status" value="1"/>
</dbReference>
<dbReference type="NCBIfam" id="TIGR01179">
    <property type="entry name" value="galE"/>
    <property type="match status" value="1"/>
</dbReference>
<evidence type="ECO:0000256" key="8">
    <source>
        <dbReference type="ARBA" id="ARBA00023235"/>
    </source>
</evidence>
<dbReference type="Proteomes" id="UP000190027">
    <property type="component" value="Unassembled WGS sequence"/>
</dbReference>
<dbReference type="PANTHER" id="PTHR43725">
    <property type="entry name" value="UDP-GLUCOSE 4-EPIMERASE"/>
    <property type="match status" value="1"/>
</dbReference>
<evidence type="ECO:0000256" key="9">
    <source>
        <dbReference type="ARBA" id="ARBA00023277"/>
    </source>
</evidence>
<comment type="similarity">
    <text evidence="4 10">Belongs to the NAD(P)-dependent epimerase/dehydratase family.</text>
</comment>
<dbReference type="RefSeq" id="WP_078717406.1">
    <property type="nucleotide sequence ID" value="NZ_FUYC01000008.1"/>
</dbReference>
<comment type="catalytic activity">
    <reaction evidence="1 10">
        <text>UDP-alpha-D-glucose = UDP-alpha-D-galactose</text>
        <dbReference type="Rhea" id="RHEA:22168"/>
        <dbReference type="ChEBI" id="CHEBI:58885"/>
        <dbReference type="ChEBI" id="CHEBI:66914"/>
        <dbReference type="EC" id="5.1.3.2"/>
    </reaction>
</comment>
<dbReference type="AlphaFoldDB" id="A0A1T4X799"/>
<evidence type="ECO:0000259" key="11">
    <source>
        <dbReference type="Pfam" id="PF01370"/>
    </source>
</evidence>
<dbReference type="GO" id="GO:0003978">
    <property type="term" value="F:UDP-glucose 4-epimerase activity"/>
    <property type="evidence" value="ECO:0007669"/>
    <property type="project" value="UniProtKB-UniRule"/>
</dbReference>
<sequence>MCAVLITGGAGYIGSHVNKMLNARGVETVVLDSLVTGHADFLRWGRFVKGDLRDPSALERAFAGPRIHAVLHFASFIAVGESVADPNKYYHNNVAATLNLLDAMVRHEVPGLVFSSSASVYGEPEQELLDEAHPMRPLSPYARSKAMVEQMLADYHRAHGLASCRLRYFNAAGADPDGELGERHEPETHLIPLVLHTALGLRSHISIFGTDYPTPDGTCVRDYIHVHDLAQAHVLALDWLDRGETRAFNLGNGNGHSVREVVDAAREVTGRDIPVQEAARRPGDSPVLVASSKRARTELGWRPAHGDLESIIRSAWDWHRKDCRAPVRS</sequence>
<evidence type="ECO:0000313" key="13">
    <source>
        <dbReference type="Proteomes" id="UP000190027"/>
    </source>
</evidence>
<reference evidence="12 13" key="1">
    <citation type="submission" date="2017-02" db="EMBL/GenBank/DDBJ databases">
        <authorList>
            <person name="Peterson S.W."/>
        </authorList>
    </citation>
    <scope>NUCLEOTIDE SEQUENCE [LARGE SCALE GENOMIC DNA]</scope>
    <source>
        <strain evidence="12 13">DSM 16080</strain>
    </source>
</reference>
<evidence type="ECO:0000313" key="12">
    <source>
        <dbReference type="EMBL" id="SKA85319.1"/>
    </source>
</evidence>
<dbReference type="OrthoDB" id="9801785at2"/>
<accession>A0A1T4X799</accession>
<dbReference type="STRING" id="1121449.SAMN02745704_01845"/>
<evidence type="ECO:0000256" key="2">
    <source>
        <dbReference type="ARBA" id="ARBA00001911"/>
    </source>
</evidence>